<dbReference type="EMBL" id="QNRR01000002">
    <property type="protein sequence ID" value="RBP45933.1"/>
    <property type="molecule type" value="Genomic_DNA"/>
</dbReference>
<dbReference type="OrthoDB" id="8082647at2"/>
<gene>
    <name evidence="1" type="ORF">DES53_102317</name>
</gene>
<name>A0A366HSP3_9BACT</name>
<reference evidence="1 2" key="1">
    <citation type="submission" date="2018-06" db="EMBL/GenBank/DDBJ databases">
        <title>Genomic Encyclopedia of Type Strains, Phase IV (KMG-IV): sequencing the most valuable type-strain genomes for metagenomic binning, comparative biology and taxonomic classification.</title>
        <authorList>
            <person name="Goeker M."/>
        </authorList>
    </citation>
    <scope>NUCLEOTIDE SEQUENCE [LARGE SCALE GENOMIC DNA]</scope>
    <source>
        <strain evidence="1 2">DSM 25532</strain>
    </source>
</reference>
<evidence type="ECO:0000313" key="2">
    <source>
        <dbReference type="Proteomes" id="UP000253426"/>
    </source>
</evidence>
<dbReference type="RefSeq" id="WP_113957492.1">
    <property type="nucleotide sequence ID" value="NZ_QNRR01000002.1"/>
</dbReference>
<comment type="caution">
    <text evidence="1">The sequence shown here is derived from an EMBL/GenBank/DDBJ whole genome shotgun (WGS) entry which is preliminary data.</text>
</comment>
<organism evidence="1 2">
    <name type="scientific">Roseimicrobium gellanilyticum</name>
    <dbReference type="NCBI Taxonomy" id="748857"/>
    <lineage>
        <taxon>Bacteria</taxon>
        <taxon>Pseudomonadati</taxon>
        <taxon>Verrucomicrobiota</taxon>
        <taxon>Verrucomicrobiia</taxon>
        <taxon>Verrucomicrobiales</taxon>
        <taxon>Verrucomicrobiaceae</taxon>
        <taxon>Roseimicrobium</taxon>
    </lineage>
</organism>
<dbReference type="Proteomes" id="UP000253426">
    <property type="component" value="Unassembled WGS sequence"/>
</dbReference>
<evidence type="ECO:0000313" key="1">
    <source>
        <dbReference type="EMBL" id="RBP45933.1"/>
    </source>
</evidence>
<accession>A0A366HSP3</accession>
<sequence length="107" mass="12165">MEPSSPAPVGHTGFTVYVDENSHYRDEEERYTKGVYPTYEEALSIAKSMLEQDLHQSLENGKTATEWLDLYFTFGEDPWISPTPDGVAKFSAWDYARELAKQKAPLS</sequence>
<dbReference type="AlphaFoldDB" id="A0A366HSP3"/>
<proteinExistence type="predicted"/>
<keyword evidence="2" id="KW-1185">Reference proteome</keyword>
<protein>
    <submittedName>
        <fullName evidence="1">Uncharacterized protein</fullName>
    </submittedName>
</protein>